<feature type="binding site" evidence="7">
    <location>
        <position position="453"/>
    </location>
    <ligand>
        <name>ATP</name>
        <dbReference type="ChEBI" id="CHEBI:30616"/>
    </ligand>
</feature>
<evidence type="ECO:0000259" key="9">
    <source>
        <dbReference type="PROSITE" id="PS50011"/>
    </source>
</evidence>
<dbReference type="Gene3D" id="1.25.40.20">
    <property type="entry name" value="Ankyrin repeat-containing domain"/>
    <property type="match status" value="2"/>
</dbReference>
<feature type="domain" description="Protein kinase" evidence="9">
    <location>
        <begin position="425"/>
        <end position="696"/>
    </location>
</feature>
<evidence type="ECO:0000256" key="5">
    <source>
        <dbReference type="ARBA" id="ARBA00022840"/>
    </source>
</evidence>
<keyword evidence="11" id="KW-1185">Reference proteome</keyword>
<dbReference type="EMBL" id="NIVC01000875">
    <property type="protein sequence ID" value="PAA75555.1"/>
    <property type="molecule type" value="Genomic_DNA"/>
</dbReference>
<keyword evidence="4" id="KW-0418">Kinase</keyword>
<dbReference type="SMART" id="SM00248">
    <property type="entry name" value="ANK"/>
    <property type="match status" value="6"/>
</dbReference>
<dbReference type="GO" id="GO:0035556">
    <property type="term" value="P:intracellular signal transduction"/>
    <property type="evidence" value="ECO:0007669"/>
    <property type="project" value="UniProtKB-ARBA"/>
</dbReference>
<evidence type="ECO:0000256" key="7">
    <source>
        <dbReference type="PROSITE-ProRule" id="PRU10141"/>
    </source>
</evidence>
<evidence type="ECO:0000256" key="8">
    <source>
        <dbReference type="SAM" id="SignalP"/>
    </source>
</evidence>
<dbReference type="SUPFAM" id="SSF56112">
    <property type="entry name" value="Protein kinase-like (PK-like)"/>
    <property type="match status" value="2"/>
</dbReference>
<evidence type="ECO:0000256" key="2">
    <source>
        <dbReference type="ARBA" id="ARBA00022679"/>
    </source>
</evidence>
<feature type="domain" description="Protein kinase" evidence="9">
    <location>
        <begin position="706"/>
        <end position="977"/>
    </location>
</feature>
<evidence type="ECO:0000256" key="6">
    <source>
        <dbReference type="PROSITE-ProRule" id="PRU00023"/>
    </source>
</evidence>
<evidence type="ECO:0000256" key="1">
    <source>
        <dbReference type="ARBA" id="ARBA00022527"/>
    </source>
</evidence>
<evidence type="ECO:0000313" key="10">
    <source>
        <dbReference type="EMBL" id="PAA75555.1"/>
    </source>
</evidence>
<dbReference type="Proteomes" id="UP000215902">
    <property type="component" value="Unassembled WGS sequence"/>
</dbReference>
<reference evidence="10 11" key="1">
    <citation type="submission" date="2017-06" db="EMBL/GenBank/DDBJ databases">
        <title>A platform for efficient transgenesis in Macrostomum lignano, a flatworm model organism for stem cell research.</title>
        <authorList>
            <person name="Berezikov E."/>
        </authorList>
    </citation>
    <scope>NUCLEOTIDE SEQUENCE [LARGE SCALE GENOMIC DNA]</scope>
    <source>
        <strain evidence="10">DV1</strain>
        <tissue evidence="10">Whole organism</tissue>
    </source>
</reference>
<comment type="caution">
    <text evidence="10">The sequence shown here is derived from an EMBL/GenBank/DDBJ whole genome shotgun (WGS) entry which is preliminary data.</text>
</comment>
<keyword evidence="6" id="KW-0040">ANK repeat</keyword>
<feature type="signal peptide" evidence="8">
    <location>
        <begin position="1"/>
        <end position="25"/>
    </location>
</feature>
<evidence type="ECO:0000256" key="3">
    <source>
        <dbReference type="ARBA" id="ARBA00022741"/>
    </source>
</evidence>
<name>A0A267FP34_9PLAT</name>
<protein>
    <recommendedName>
        <fullName evidence="9">Protein kinase domain-containing protein</fullName>
    </recommendedName>
</protein>
<dbReference type="InterPro" id="IPR011009">
    <property type="entry name" value="Kinase-like_dom_sf"/>
</dbReference>
<dbReference type="Pfam" id="PF00069">
    <property type="entry name" value="Pkinase"/>
    <property type="match status" value="2"/>
</dbReference>
<proteinExistence type="predicted"/>
<dbReference type="PROSITE" id="PS50011">
    <property type="entry name" value="PROTEIN_KINASE_DOM"/>
    <property type="match status" value="2"/>
</dbReference>
<evidence type="ECO:0000313" key="11">
    <source>
        <dbReference type="Proteomes" id="UP000215902"/>
    </source>
</evidence>
<dbReference type="AlphaFoldDB" id="A0A267FP34"/>
<dbReference type="SUPFAM" id="SSF48403">
    <property type="entry name" value="Ankyrin repeat"/>
    <property type="match status" value="1"/>
</dbReference>
<keyword evidence="1" id="KW-0723">Serine/threonine-protein kinase</keyword>
<evidence type="ECO:0000256" key="4">
    <source>
        <dbReference type="ARBA" id="ARBA00022777"/>
    </source>
</evidence>
<organism evidence="10 11">
    <name type="scientific">Macrostomum lignano</name>
    <dbReference type="NCBI Taxonomy" id="282301"/>
    <lineage>
        <taxon>Eukaryota</taxon>
        <taxon>Metazoa</taxon>
        <taxon>Spiralia</taxon>
        <taxon>Lophotrochozoa</taxon>
        <taxon>Platyhelminthes</taxon>
        <taxon>Rhabditophora</taxon>
        <taxon>Macrostomorpha</taxon>
        <taxon>Macrostomida</taxon>
        <taxon>Macrostomidae</taxon>
        <taxon>Macrostomum</taxon>
    </lineage>
</organism>
<dbReference type="PROSITE" id="PS50088">
    <property type="entry name" value="ANK_REPEAT"/>
    <property type="match status" value="1"/>
</dbReference>
<keyword evidence="5 7" id="KW-0067">ATP-binding</keyword>
<dbReference type="InterPro" id="IPR017441">
    <property type="entry name" value="Protein_kinase_ATP_BS"/>
</dbReference>
<dbReference type="InterPro" id="IPR002110">
    <property type="entry name" value="Ankyrin_rpt"/>
</dbReference>
<dbReference type="STRING" id="282301.A0A267FP34"/>
<dbReference type="InterPro" id="IPR000719">
    <property type="entry name" value="Prot_kinase_dom"/>
</dbReference>
<dbReference type="Gene3D" id="1.10.510.10">
    <property type="entry name" value="Transferase(Phosphotransferase) domain 1"/>
    <property type="match status" value="2"/>
</dbReference>
<dbReference type="InterPro" id="IPR036770">
    <property type="entry name" value="Ankyrin_rpt-contain_sf"/>
</dbReference>
<keyword evidence="2" id="KW-0808">Transferase</keyword>
<accession>A0A267FP34</accession>
<dbReference type="OrthoDB" id="346907at2759"/>
<dbReference type="PROSITE" id="PS00107">
    <property type="entry name" value="PROTEIN_KINASE_ATP"/>
    <property type="match status" value="1"/>
</dbReference>
<feature type="chain" id="PRO_5012967078" description="Protein kinase domain-containing protein" evidence="8">
    <location>
        <begin position="26"/>
        <end position="985"/>
    </location>
</feature>
<dbReference type="Pfam" id="PF12796">
    <property type="entry name" value="Ank_2"/>
    <property type="match status" value="2"/>
</dbReference>
<keyword evidence="8" id="KW-0732">Signal</keyword>
<gene>
    <name evidence="10" type="ORF">BOX15_Mlig034440g1</name>
</gene>
<feature type="repeat" description="ANK" evidence="6">
    <location>
        <begin position="309"/>
        <end position="341"/>
    </location>
</feature>
<dbReference type="PANTHER" id="PTHR11584">
    <property type="entry name" value="SERINE/THREONINE PROTEIN KINASE"/>
    <property type="match status" value="1"/>
</dbReference>
<sequence>MAKRWKKRSFFRVLKAILGLPSLFSDENLRELTQPDLSNRPSVGDSPADLQTLANDVILSDFGQVWQRATRQLVTSADADRRTVLMLVADAPETPVHTEKCILYLFELGANPTAADANGDTAAHLAARRDHLRLLTLLSFDEKWLQNDNGATPLMEAARTGSWKCAKHLLHLLRQWRFNDCIEYGNSKRSRLLGLKDREGQTASDLARLSGHSELASYIEREMRLVVDAFGRISGLTAQEEADRQELQRLAKAGDSAGLRRAVTRGSCDLPDNEGCAALMWAAQNSSCGDEALWEQLVQLGDPTCANIWAESCLHHAARAGNFAATSALLAAGASANARDWWESTPLMRAANGAPPTTAAAVGRALLYSGADWSLKIGDGRTALELSIQKGNIELADLLGGYHDQIYFDEPLALPPVGPLFLKRWDAVRLIGRGGFGEVHKVRTDTGVTCAAKTLRLPVQLGDELLSVSTQIHRAVESERNLCRLRHPNIVRFLHIAQPEPATVIVFMELLDGRSLERFIDNKPLEEPKIRDFSEQICRALLYLHSRQPPVIHRDINCSNIIVCADNTRVKLIDFGLSIKLEQSVSHMSASTQSPKGTLNFMAPELLGAGESDSVQYSRESDIWAFGCSVFQMASGARPFANARSLLEMVQLIDRRGAPALSDGLSAELRDFYSRCTDMDRKSRKSVQELLDHEFFIVSPVFRDSWDFVRFVARGFFGDIQEVVTDRGIRCAAKTLNLPVQLGDQKETKTKKIDKAVKSERNLCRLRHPNIVRFLHIAQPEPATVIVFMELLDGRSLERFIDNKPLEEPKIRDFSEQICRALLYLHSRQPPVIHRDINCSNIIVCADNTRVKLIDFGLSIKLEQSVSHMSASTQSPKGTLNFMAPELLGAGESDSVQYSRESDIWAFGCSVFQMASGARPFRDAQDINQVADRIRNSGAPAMPDGRSAELQDFYSHCTAKDRRERHSAEKLFEHDFLRKNSGSQR</sequence>
<dbReference type="PANTHER" id="PTHR11584:SF369">
    <property type="entry name" value="MITOGEN-ACTIVATED PROTEIN KINASE KINASE KINASE 19-RELATED"/>
    <property type="match status" value="1"/>
</dbReference>
<keyword evidence="3 7" id="KW-0547">Nucleotide-binding</keyword>
<dbReference type="GO" id="GO:0005524">
    <property type="term" value="F:ATP binding"/>
    <property type="evidence" value="ECO:0007669"/>
    <property type="project" value="UniProtKB-UniRule"/>
</dbReference>
<dbReference type="GO" id="GO:0004674">
    <property type="term" value="F:protein serine/threonine kinase activity"/>
    <property type="evidence" value="ECO:0007669"/>
    <property type="project" value="UniProtKB-KW"/>
</dbReference>